<gene>
    <name evidence="1" type="ORF">LARSCL_LOCUS22752</name>
</gene>
<name>A0AAV2C1M1_9ARAC</name>
<sequence length="68" mass="6668">MYLQLSYLGDLSGLGGVLNGSIGDLSLGDLSGLGGLGGDLSLGNLSRLGDGLNASLGNLSLGNINFIS</sequence>
<dbReference type="AlphaFoldDB" id="A0AAV2C1M1"/>
<protein>
    <submittedName>
        <fullName evidence="1">Uncharacterized protein</fullName>
    </submittedName>
</protein>
<evidence type="ECO:0000313" key="2">
    <source>
        <dbReference type="Proteomes" id="UP001497382"/>
    </source>
</evidence>
<dbReference type="EMBL" id="CAXIEN010000903">
    <property type="protein sequence ID" value="CAL1301873.1"/>
    <property type="molecule type" value="Genomic_DNA"/>
</dbReference>
<evidence type="ECO:0000313" key="1">
    <source>
        <dbReference type="EMBL" id="CAL1301873.1"/>
    </source>
</evidence>
<accession>A0AAV2C1M1</accession>
<keyword evidence="2" id="KW-1185">Reference proteome</keyword>
<comment type="caution">
    <text evidence="1">The sequence shown here is derived from an EMBL/GenBank/DDBJ whole genome shotgun (WGS) entry which is preliminary data.</text>
</comment>
<reference evidence="1 2" key="1">
    <citation type="submission" date="2024-04" db="EMBL/GenBank/DDBJ databases">
        <authorList>
            <person name="Rising A."/>
            <person name="Reimegard J."/>
            <person name="Sonavane S."/>
            <person name="Akerstrom W."/>
            <person name="Nylinder S."/>
            <person name="Hedman E."/>
            <person name="Kallberg Y."/>
        </authorList>
    </citation>
    <scope>NUCLEOTIDE SEQUENCE [LARGE SCALE GENOMIC DNA]</scope>
</reference>
<dbReference type="Proteomes" id="UP001497382">
    <property type="component" value="Unassembled WGS sequence"/>
</dbReference>
<organism evidence="1 2">
    <name type="scientific">Larinioides sclopetarius</name>
    <dbReference type="NCBI Taxonomy" id="280406"/>
    <lineage>
        <taxon>Eukaryota</taxon>
        <taxon>Metazoa</taxon>
        <taxon>Ecdysozoa</taxon>
        <taxon>Arthropoda</taxon>
        <taxon>Chelicerata</taxon>
        <taxon>Arachnida</taxon>
        <taxon>Araneae</taxon>
        <taxon>Araneomorphae</taxon>
        <taxon>Entelegynae</taxon>
        <taxon>Araneoidea</taxon>
        <taxon>Araneidae</taxon>
        <taxon>Larinioides</taxon>
    </lineage>
</organism>
<proteinExistence type="predicted"/>